<evidence type="ECO:0000313" key="28">
    <source>
        <dbReference type="EMBL" id="KTR87145.1"/>
    </source>
</evidence>
<comment type="subunit">
    <text evidence="25">Homodimer. Interacts with lysosomal protein GLMP (via lumenal domain); the interaction starts while both proteins are still in the endoplasmic reticulum and is required for stabilization of MFSD1 in lysosomes but has no direct effect on its targeting to lysosomes or transporter activity.</text>
</comment>
<dbReference type="InterPro" id="IPR011701">
    <property type="entry name" value="MFS"/>
</dbReference>
<evidence type="ECO:0000313" key="29">
    <source>
        <dbReference type="Proteomes" id="UP000070810"/>
    </source>
</evidence>
<sequence>MRAARPILPWVVWGIAALSYAVAIINRSSLSALGPAAQEHFGIDATTLAAFPVIQLVVYAGLQIPVGVLLDRIGARAMILIGGALMIAGQAAMATVPEVSLAIVARVLVGAGDACTFISVMRMLPEWFSLRQLPTISQVTGLIGQSGQLVSVVPLAVLVGGAGWMGGFLGLAAVGLLVVILGVVVLRDAPGEGTLLERITGRRGRVTENARSFADSRTAALSAVQPPATEMIPVISEVRVRGLGFWNRARRLLRLPGVRLAYWVHFASPFAANVFLLLWGTPFLVGGLGLDEAAARALLSLTVVSSMVASVVLGPLSSRFIERRVWFNLGITVAIAVVWTAVIVWPATPPLALVLVLLLILPLGGPASMIAFEVARSHTPRSYAGFGTGLVNTGGFTASLLVILLIGLVLDVQGAGSPEDYSLHAFQVAFAVQIPFWVLGIVMIVVEQRRTKRWMEDNGRTLR</sequence>
<dbReference type="PATRIC" id="fig|1079994.3.peg.2498"/>
<evidence type="ECO:0000256" key="1">
    <source>
        <dbReference type="ARBA" id="ARBA00004155"/>
    </source>
</evidence>
<reference evidence="28 29" key="1">
    <citation type="journal article" date="2016" name="Front. Microbiol.">
        <title>Genomic Resource of Rice Seed Associated Bacteria.</title>
        <authorList>
            <person name="Midha S."/>
            <person name="Bansal K."/>
            <person name="Sharma S."/>
            <person name="Kumar N."/>
            <person name="Patil P.P."/>
            <person name="Chaudhry V."/>
            <person name="Patil P.B."/>
        </authorList>
    </citation>
    <scope>NUCLEOTIDE SEQUENCE [LARGE SCALE GENOMIC DNA]</scope>
    <source>
        <strain evidence="28 29">NS354</strain>
    </source>
</reference>
<evidence type="ECO:0000256" key="6">
    <source>
        <dbReference type="ARBA" id="ARBA00022989"/>
    </source>
</evidence>
<dbReference type="AlphaFoldDB" id="A0A147ERT7"/>
<keyword evidence="5 26" id="KW-0812">Transmembrane</keyword>
<evidence type="ECO:0000256" key="14">
    <source>
        <dbReference type="ARBA" id="ARBA00044893"/>
    </source>
</evidence>
<comment type="catalytic activity">
    <reaction evidence="9">
        <text>L-lysyl-L-alanine(out) = L-lysyl-L-alanine(in)</text>
        <dbReference type="Rhea" id="RHEA:79399"/>
        <dbReference type="ChEBI" id="CHEBI:229954"/>
    </reaction>
</comment>
<comment type="catalytic activity">
    <reaction evidence="18">
        <text>L-arginyl-glycine(out) = L-arginyl-glycine(in)</text>
        <dbReference type="Rhea" id="RHEA:79391"/>
        <dbReference type="ChEBI" id="CHEBI:229955"/>
    </reaction>
</comment>
<dbReference type="OrthoDB" id="4332123at2"/>
<evidence type="ECO:0000256" key="3">
    <source>
        <dbReference type="ARBA" id="ARBA00008335"/>
    </source>
</evidence>
<comment type="catalytic activity">
    <reaction evidence="19">
        <text>L-histidyl-L-alpha-amino acid(out) = L-histidyl-L-alpha-amino acid(in)</text>
        <dbReference type="Rhea" id="RHEA:79379"/>
        <dbReference type="ChEBI" id="CHEBI:229964"/>
    </reaction>
</comment>
<keyword evidence="29" id="KW-1185">Reference proteome</keyword>
<dbReference type="GO" id="GO:0022857">
    <property type="term" value="F:transmembrane transporter activity"/>
    <property type="evidence" value="ECO:0007669"/>
    <property type="project" value="InterPro"/>
</dbReference>
<feature type="transmembrane region" description="Helical" evidence="26">
    <location>
        <begin position="325"/>
        <end position="345"/>
    </location>
</feature>
<keyword evidence="7 26" id="KW-0472">Membrane</keyword>
<evidence type="ECO:0000256" key="7">
    <source>
        <dbReference type="ARBA" id="ARBA00023136"/>
    </source>
</evidence>
<dbReference type="RefSeq" id="WP_058592808.1">
    <property type="nucleotide sequence ID" value="NZ_LDRK01000009.1"/>
</dbReference>
<proteinExistence type="inferred from homology"/>
<protein>
    <recommendedName>
        <fullName evidence="22">Lysosomal dipeptide transporter MFSD1</fullName>
    </recommendedName>
    <alternativeName>
        <fullName evidence="23">Major facilitator superfamily domain-containing protein 1</fullName>
    </alternativeName>
</protein>
<comment type="catalytic activity">
    <reaction evidence="17">
        <text>L-lysyl-L-lysine(out) = L-lysyl-L-lysine(in)</text>
        <dbReference type="Rhea" id="RHEA:79403"/>
        <dbReference type="ChEBI" id="CHEBI:229956"/>
    </reaction>
</comment>
<evidence type="ECO:0000256" key="18">
    <source>
        <dbReference type="ARBA" id="ARBA00044903"/>
    </source>
</evidence>
<dbReference type="Proteomes" id="UP000070810">
    <property type="component" value="Unassembled WGS sequence"/>
</dbReference>
<evidence type="ECO:0000256" key="4">
    <source>
        <dbReference type="ARBA" id="ARBA00022448"/>
    </source>
</evidence>
<evidence type="ECO:0000256" key="9">
    <source>
        <dbReference type="ARBA" id="ARBA00044876"/>
    </source>
</evidence>
<evidence type="ECO:0000256" key="25">
    <source>
        <dbReference type="ARBA" id="ARBA00046376"/>
    </source>
</evidence>
<evidence type="ECO:0000256" key="2">
    <source>
        <dbReference type="ARBA" id="ARBA00004651"/>
    </source>
</evidence>
<feature type="transmembrane region" description="Helical" evidence="26">
    <location>
        <begin position="384"/>
        <end position="409"/>
    </location>
</feature>
<dbReference type="GO" id="GO:0005886">
    <property type="term" value="C:plasma membrane"/>
    <property type="evidence" value="ECO:0007669"/>
    <property type="project" value="UniProtKB-SubCell"/>
</dbReference>
<evidence type="ECO:0000256" key="10">
    <source>
        <dbReference type="ARBA" id="ARBA00044878"/>
    </source>
</evidence>
<comment type="caution">
    <text evidence="28">The sequence shown here is derived from an EMBL/GenBank/DDBJ whole genome shotgun (WGS) entry which is preliminary data.</text>
</comment>
<feature type="transmembrane region" description="Helical" evidence="26">
    <location>
        <begin position="260"/>
        <end position="281"/>
    </location>
</feature>
<comment type="function">
    <text evidence="24">Lysosomal dipeptide uniporter that selectively exports lysine, arginine or histidine-containing dipeptides with a net positive charge from the lysosome lumen into the cytosol. Could play a role in a specific type of protein O-glycosylation indirectly regulating macrophages migration and tissue invasion. Also essential for liver homeostasis.</text>
</comment>
<comment type="catalytic activity">
    <reaction evidence="21">
        <text>L-lysyl-glycine(out) = L-lysyl-glycine(in)</text>
        <dbReference type="Rhea" id="RHEA:79407"/>
        <dbReference type="ChEBI" id="CHEBI:191202"/>
    </reaction>
</comment>
<gene>
    <name evidence="28" type="ORF">NS354_01220</name>
</gene>
<name>A0A147ERT7_9MICO</name>
<accession>A0A147ERT7</accession>
<evidence type="ECO:0000256" key="12">
    <source>
        <dbReference type="ARBA" id="ARBA00044884"/>
    </source>
</evidence>
<dbReference type="InterPro" id="IPR036259">
    <property type="entry name" value="MFS_trans_sf"/>
</dbReference>
<evidence type="ECO:0000256" key="19">
    <source>
        <dbReference type="ARBA" id="ARBA00044912"/>
    </source>
</evidence>
<evidence type="ECO:0000256" key="23">
    <source>
        <dbReference type="ARBA" id="ARBA00045018"/>
    </source>
</evidence>
<comment type="catalytic activity">
    <reaction evidence="14">
        <text>L-alpha-aminoacyl-L-lysine(out) = L-alpha-aminoacyl-L-lysine(in)</text>
        <dbReference type="Rhea" id="RHEA:79383"/>
        <dbReference type="ChEBI" id="CHEBI:229966"/>
    </reaction>
</comment>
<evidence type="ECO:0000256" key="21">
    <source>
        <dbReference type="ARBA" id="ARBA00044924"/>
    </source>
</evidence>
<dbReference type="PROSITE" id="PS50850">
    <property type="entry name" value="MFS"/>
    <property type="match status" value="1"/>
</dbReference>
<evidence type="ECO:0000256" key="26">
    <source>
        <dbReference type="SAM" id="Phobius"/>
    </source>
</evidence>
<organism evidence="28 29">
    <name type="scientific">Leucobacter chromiiresistens</name>
    <dbReference type="NCBI Taxonomy" id="1079994"/>
    <lineage>
        <taxon>Bacteria</taxon>
        <taxon>Bacillati</taxon>
        <taxon>Actinomycetota</taxon>
        <taxon>Actinomycetes</taxon>
        <taxon>Micrococcales</taxon>
        <taxon>Microbacteriaceae</taxon>
        <taxon>Leucobacter</taxon>
    </lineage>
</organism>
<evidence type="ECO:0000256" key="20">
    <source>
        <dbReference type="ARBA" id="ARBA00044919"/>
    </source>
</evidence>
<comment type="catalytic activity">
    <reaction evidence="15">
        <text>L-aspartyl-L-lysine(out) = L-aspartyl-L-lysine(in)</text>
        <dbReference type="Rhea" id="RHEA:79411"/>
        <dbReference type="ChEBI" id="CHEBI:229953"/>
    </reaction>
</comment>
<evidence type="ECO:0000256" key="22">
    <source>
        <dbReference type="ARBA" id="ARBA00044985"/>
    </source>
</evidence>
<comment type="catalytic activity">
    <reaction evidence="13">
        <text>L-lysyl-L-alpha-amino acid(out) = L-lysyl-L-alpha-amino acid(in)</text>
        <dbReference type="Rhea" id="RHEA:79387"/>
        <dbReference type="ChEBI" id="CHEBI:229965"/>
    </reaction>
</comment>
<comment type="catalytic activity">
    <reaction evidence="10">
        <text>L-histidyl-glycine(out) = L-histidyl-glycine(in)</text>
        <dbReference type="Rhea" id="RHEA:79395"/>
        <dbReference type="ChEBI" id="CHEBI:229957"/>
    </reaction>
</comment>
<feature type="transmembrane region" description="Helical" evidence="26">
    <location>
        <begin position="351"/>
        <end position="372"/>
    </location>
</feature>
<evidence type="ECO:0000256" key="17">
    <source>
        <dbReference type="ARBA" id="ARBA00044900"/>
    </source>
</evidence>
<feature type="transmembrane region" description="Helical" evidence="26">
    <location>
        <begin position="293"/>
        <end position="313"/>
    </location>
</feature>
<dbReference type="SUPFAM" id="SSF103473">
    <property type="entry name" value="MFS general substrate transporter"/>
    <property type="match status" value="1"/>
</dbReference>
<dbReference type="EMBL" id="LDRK01000009">
    <property type="protein sequence ID" value="KTR87145.1"/>
    <property type="molecule type" value="Genomic_DNA"/>
</dbReference>
<feature type="transmembrane region" description="Helical" evidence="26">
    <location>
        <begin position="164"/>
        <end position="186"/>
    </location>
</feature>
<dbReference type="InterPro" id="IPR052187">
    <property type="entry name" value="MFSD1"/>
</dbReference>
<keyword evidence="6 26" id="KW-1133">Transmembrane helix</keyword>
<dbReference type="PANTHER" id="PTHR23512:SF3">
    <property type="entry name" value="MAJOR FACILITATOR SUPERFAMILY DOMAIN-CONTAINING PROTEIN 1"/>
    <property type="match status" value="1"/>
</dbReference>
<evidence type="ECO:0000256" key="24">
    <source>
        <dbReference type="ARBA" id="ARBA00045709"/>
    </source>
</evidence>
<feature type="transmembrane region" description="Helical" evidence="26">
    <location>
        <begin position="77"/>
        <end position="97"/>
    </location>
</feature>
<feature type="domain" description="Major facilitator superfamily (MFS) profile" evidence="27">
    <location>
        <begin position="12"/>
        <end position="452"/>
    </location>
</feature>
<comment type="catalytic activity">
    <reaction evidence="12">
        <text>L-alpha-aminoacyl-L-histidine(out) = L-alpha-aminoacyl-L-histidine(in)</text>
        <dbReference type="Rhea" id="RHEA:79375"/>
        <dbReference type="ChEBI" id="CHEBI:229967"/>
    </reaction>
</comment>
<evidence type="ECO:0000256" key="8">
    <source>
        <dbReference type="ARBA" id="ARBA00023228"/>
    </source>
</evidence>
<evidence type="ECO:0000256" key="5">
    <source>
        <dbReference type="ARBA" id="ARBA00022692"/>
    </source>
</evidence>
<evidence type="ECO:0000256" key="13">
    <source>
        <dbReference type="ARBA" id="ARBA00044891"/>
    </source>
</evidence>
<dbReference type="InterPro" id="IPR020846">
    <property type="entry name" value="MFS_dom"/>
</dbReference>
<keyword evidence="8" id="KW-0458">Lysosome</keyword>
<comment type="similarity">
    <text evidence="3">Belongs to the major facilitator superfamily.</text>
</comment>
<keyword evidence="4" id="KW-0813">Transport</keyword>
<comment type="subcellular location">
    <subcellularLocation>
        <location evidence="2">Cell membrane</location>
        <topology evidence="2">Multi-pass membrane protein</topology>
    </subcellularLocation>
    <subcellularLocation>
        <location evidence="1">Lysosome membrane</location>
        <topology evidence="1">Multi-pass membrane protein</topology>
    </subcellularLocation>
</comment>
<evidence type="ECO:0000256" key="16">
    <source>
        <dbReference type="ARBA" id="ARBA00044899"/>
    </source>
</evidence>
<evidence type="ECO:0000256" key="15">
    <source>
        <dbReference type="ARBA" id="ARBA00044898"/>
    </source>
</evidence>
<feature type="transmembrane region" description="Helical" evidence="26">
    <location>
        <begin position="47"/>
        <end position="70"/>
    </location>
</feature>
<comment type="catalytic activity">
    <reaction evidence="11">
        <text>L-alpha-aminoacyl-L-arginine(out) = L-alpha-aminoacyl-L-arginine(in)</text>
        <dbReference type="Rhea" id="RHEA:79367"/>
        <dbReference type="ChEBI" id="CHEBI:229968"/>
    </reaction>
</comment>
<comment type="catalytic activity">
    <reaction evidence="20">
        <text>L-alanyl-L-lysine(out) = L-alanyl-L-lysine(in)</text>
        <dbReference type="Rhea" id="RHEA:79415"/>
        <dbReference type="ChEBI" id="CHEBI:192470"/>
    </reaction>
</comment>
<evidence type="ECO:0000259" key="27">
    <source>
        <dbReference type="PROSITE" id="PS50850"/>
    </source>
</evidence>
<dbReference type="Gene3D" id="1.20.1250.20">
    <property type="entry name" value="MFS general substrate transporter like domains"/>
    <property type="match status" value="2"/>
</dbReference>
<dbReference type="PANTHER" id="PTHR23512">
    <property type="entry name" value="MAJOR FACILITATOR SUPERFAMILY DOMAIN-CONTAINING PROTEIN 1"/>
    <property type="match status" value="1"/>
</dbReference>
<dbReference type="GO" id="GO:0005765">
    <property type="term" value="C:lysosomal membrane"/>
    <property type="evidence" value="ECO:0007669"/>
    <property type="project" value="UniProtKB-SubCell"/>
</dbReference>
<dbReference type="CDD" id="cd06174">
    <property type="entry name" value="MFS"/>
    <property type="match status" value="1"/>
</dbReference>
<feature type="transmembrane region" description="Helical" evidence="26">
    <location>
        <begin position="421"/>
        <end position="446"/>
    </location>
</feature>
<evidence type="ECO:0000256" key="11">
    <source>
        <dbReference type="ARBA" id="ARBA00044881"/>
    </source>
</evidence>
<comment type="catalytic activity">
    <reaction evidence="16">
        <text>L-arginyl-L-alpha-amino acid(out) = L-arginyl-L-alpha-amino acid(in)</text>
        <dbReference type="Rhea" id="RHEA:79371"/>
        <dbReference type="ChEBI" id="CHEBI:84315"/>
    </reaction>
</comment>
<dbReference type="Pfam" id="PF07690">
    <property type="entry name" value="MFS_1"/>
    <property type="match status" value="1"/>
</dbReference>